<sequence>MRREAAASHTTNHRDGVVRQVHREVVRETVCVAGVYSLRSRSLEVNENAGTVSGGWQVERDAKEKFVSCWSNQGLVGKKKLLKRISAAINPNRRLAANDQGFALWP</sequence>
<evidence type="ECO:0000313" key="1">
    <source>
        <dbReference type="EMBL" id="TCJ15569.1"/>
    </source>
</evidence>
<comment type="caution">
    <text evidence="1">The sequence shown here is derived from an EMBL/GenBank/DDBJ whole genome shotgun (WGS) entry which is preliminary data.</text>
</comment>
<keyword evidence="2" id="KW-1185">Reference proteome</keyword>
<gene>
    <name evidence="1" type="ORF">EPD60_07865</name>
</gene>
<dbReference type="AlphaFoldDB" id="A0A4R1BEL4"/>
<accession>A0A4R1BEL4</accession>
<organism evidence="1 2">
    <name type="scientific">Flaviaesturariibacter flavus</name>
    <dbReference type="NCBI Taxonomy" id="2502780"/>
    <lineage>
        <taxon>Bacteria</taxon>
        <taxon>Pseudomonadati</taxon>
        <taxon>Bacteroidota</taxon>
        <taxon>Chitinophagia</taxon>
        <taxon>Chitinophagales</taxon>
        <taxon>Chitinophagaceae</taxon>
        <taxon>Flaviaestuariibacter</taxon>
    </lineage>
</organism>
<proteinExistence type="predicted"/>
<name>A0A4R1BEL4_9BACT</name>
<reference evidence="1 2" key="1">
    <citation type="submission" date="2019-03" db="EMBL/GenBank/DDBJ databases">
        <authorList>
            <person name="Kim M.K.M."/>
        </authorList>
    </citation>
    <scope>NUCLEOTIDE SEQUENCE [LARGE SCALE GENOMIC DNA]</scope>
    <source>
        <strain evidence="1 2">17J68-12</strain>
    </source>
</reference>
<dbReference type="Proteomes" id="UP000295334">
    <property type="component" value="Unassembled WGS sequence"/>
</dbReference>
<dbReference type="EMBL" id="SJZI01000025">
    <property type="protein sequence ID" value="TCJ15569.1"/>
    <property type="molecule type" value="Genomic_DNA"/>
</dbReference>
<evidence type="ECO:0000313" key="2">
    <source>
        <dbReference type="Proteomes" id="UP000295334"/>
    </source>
</evidence>
<feature type="non-terminal residue" evidence="1">
    <location>
        <position position="106"/>
    </location>
</feature>
<protein>
    <submittedName>
        <fullName evidence="1">Uncharacterized protein</fullName>
    </submittedName>
</protein>